<dbReference type="InterPro" id="IPR027417">
    <property type="entry name" value="P-loop_NTPase"/>
</dbReference>
<accession>A0A7V3YLS2</accession>
<feature type="domain" description="CobQ/CobB/MinD/ParA nucleotide binding" evidence="1">
    <location>
        <begin position="19"/>
        <end position="56"/>
    </location>
</feature>
<dbReference type="Gene3D" id="3.40.50.300">
    <property type="entry name" value="P-loop containing nucleotide triphosphate hydrolases"/>
    <property type="match status" value="1"/>
</dbReference>
<evidence type="ECO:0000313" key="2">
    <source>
        <dbReference type="EMBL" id="HGI74977.1"/>
    </source>
</evidence>
<sequence>MEVLKPSSFLEEVMTSGEIFVFSGPGGTGKSEVAANFATLLVIRGFSCALVDLDFSKGDFTLRSGRFALEKPLILQRGKERYTETPTFGQDVLELFSRAGGEFRLVVDLGRDERGLRVFRSLKPLWEKRKTHVALVVNFARPFFEEVESYIAFVRNLREHHGVPFASLVANTHLMHETDPLLLERGWKKTQTLEKALNLPVLFASLWERNKNYYPLVDWGESAVFAISRFMVLPWGEEDERCPEHGS</sequence>
<dbReference type="AlphaFoldDB" id="A0A7V3YLS2"/>
<dbReference type="InterPro" id="IPR002586">
    <property type="entry name" value="CobQ/CobB/MinD/ParA_Nub-bd_dom"/>
</dbReference>
<proteinExistence type="predicted"/>
<organism evidence="2">
    <name type="scientific">Candidatus Caldatribacterium californiense</name>
    <dbReference type="NCBI Taxonomy" id="1454726"/>
    <lineage>
        <taxon>Bacteria</taxon>
        <taxon>Pseudomonadati</taxon>
        <taxon>Atribacterota</taxon>
        <taxon>Atribacteria</taxon>
        <taxon>Atribacterales</taxon>
        <taxon>Candidatus Caldatribacteriaceae</taxon>
        <taxon>Candidatus Caldatribacterium</taxon>
    </lineage>
</organism>
<dbReference type="Pfam" id="PF01656">
    <property type="entry name" value="CbiA"/>
    <property type="match status" value="1"/>
</dbReference>
<protein>
    <recommendedName>
        <fullName evidence="1">CobQ/CobB/MinD/ParA nucleotide binding domain-containing protein</fullName>
    </recommendedName>
</protein>
<name>A0A7V3YLS2_9BACT</name>
<gene>
    <name evidence="2" type="ORF">ENU96_04805</name>
</gene>
<reference evidence="2" key="1">
    <citation type="journal article" date="2020" name="mSystems">
        <title>Genome- and Community-Level Interaction Insights into Carbon Utilization and Element Cycling Functions of Hydrothermarchaeota in Hydrothermal Sediment.</title>
        <authorList>
            <person name="Zhou Z."/>
            <person name="Liu Y."/>
            <person name="Xu W."/>
            <person name="Pan J."/>
            <person name="Luo Z.H."/>
            <person name="Li M."/>
        </authorList>
    </citation>
    <scope>NUCLEOTIDE SEQUENCE [LARGE SCALE GENOMIC DNA]</scope>
    <source>
        <strain evidence="2">SpSt-716</strain>
    </source>
</reference>
<dbReference type="EMBL" id="DTEN01000195">
    <property type="protein sequence ID" value="HGI74977.1"/>
    <property type="molecule type" value="Genomic_DNA"/>
</dbReference>
<evidence type="ECO:0000259" key="1">
    <source>
        <dbReference type="Pfam" id="PF01656"/>
    </source>
</evidence>
<dbReference type="SUPFAM" id="SSF52540">
    <property type="entry name" value="P-loop containing nucleoside triphosphate hydrolases"/>
    <property type="match status" value="1"/>
</dbReference>
<comment type="caution">
    <text evidence="2">The sequence shown here is derived from an EMBL/GenBank/DDBJ whole genome shotgun (WGS) entry which is preliminary data.</text>
</comment>